<dbReference type="SUPFAM" id="SSF69500">
    <property type="entry name" value="DTD-like"/>
    <property type="match status" value="1"/>
</dbReference>
<dbReference type="GO" id="GO:0043908">
    <property type="term" value="F:Ser(Gly)-tRNA(Ala) hydrolase activity"/>
    <property type="evidence" value="ECO:0007669"/>
    <property type="project" value="UniProtKB-UniRule"/>
</dbReference>
<dbReference type="AlphaFoldDB" id="A0A1F8B9S8"/>
<dbReference type="EC" id="3.1.1.96" evidence="2"/>
<comment type="function">
    <text evidence="2">An aminoacyl-tRNA editing enzyme that deacylates mischarged D-aminoacyl-tRNAs. Also deacylates mischarged glycyl-tRNA(Ala), protecting cells against glycine mischarging by AlaRS. Acts via tRNA-based rather than protein-based catalysis; rejects L-amino acids rather than detecting D-amino acids in the active site. By recycling D-aminoacyl-tRNA to D-amino acids and free tRNA molecules, this enzyme counteracts the toxicity associated with the formation of D-aminoacyl-tRNA entities in vivo and helps enforce protein L-homochirality.</text>
</comment>
<keyword evidence="2" id="KW-0378">Hydrolase</keyword>
<comment type="catalytic activity">
    <reaction evidence="2">
        <text>glycyl-tRNA(Ala) + H2O = tRNA(Ala) + glycine + H(+)</text>
        <dbReference type="Rhea" id="RHEA:53744"/>
        <dbReference type="Rhea" id="RHEA-COMP:9657"/>
        <dbReference type="Rhea" id="RHEA-COMP:13640"/>
        <dbReference type="ChEBI" id="CHEBI:15377"/>
        <dbReference type="ChEBI" id="CHEBI:15378"/>
        <dbReference type="ChEBI" id="CHEBI:57305"/>
        <dbReference type="ChEBI" id="CHEBI:78442"/>
        <dbReference type="ChEBI" id="CHEBI:78522"/>
    </reaction>
</comment>
<keyword evidence="2" id="KW-0820">tRNA-binding</keyword>
<comment type="subcellular location">
    <subcellularLocation>
        <location evidence="2">Cytoplasm</location>
    </subcellularLocation>
</comment>
<dbReference type="STRING" id="1802517.A2892_02060"/>
<dbReference type="PANTHER" id="PTHR10472:SF5">
    <property type="entry name" value="D-AMINOACYL-TRNA DEACYLASE 1"/>
    <property type="match status" value="1"/>
</dbReference>
<dbReference type="EMBL" id="MGHD01000003">
    <property type="protein sequence ID" value="OGM60806.1"/>
    <property type="molecule type" value="Genomic_DNA"/>
</dbReference>
<comment type="caution">
    <text evidence="3">The sequence shown here is derived from an EMBL/GenBank/DDBJ whole genome shotgun (WGS) entry which is preliminary data.</text>
</comment>
<dbReference type="InterPro" id="IPR003732">
    <property type="entry name" value="Daa-tRNA_deacyls_DTD"/>
</dbReference>
<comment type="similarity">
    <text evidence="1 2">Belongs to the DTD family.</text>
</comment>
<dbReference type="NCBIfam" id="TIGR00256">
    <property type="entry name" value="D-aminoacyl-tRNA deacylase"/>
    <property type="match status" value="1"/>
</dbReference>
<dbReference type="Gene3D" id="3.50.80.10">
    <property type="entry name" value="D-tyrosyl-tRNA(Tyr) deacylase"/>
    <property type="match status" value="1"/>
</dbReference>
<keyword evidence="2" id="KW-0694">RNA-binding</keyword>
<name>A0A1F8B9S8_9BACT</name>
<dbReference type="GO" id="GO:0005737">
    <property type="term" value="C:cytoplasm"/>
    <property type="evidence" value="ECO:0007669"/>
    <property type="project" value="UniProtKB-SubCell"/>
</dbReference>
<reference evidence="3 4" key="1">
    <citation type="journal article" date="2016" name="Nat. Commun.">
        <title>Thousands of microbial genomes shed light on interconnected biogeochemical processes in an aquifer system.</title>
        <authorList>
            <person name="Anantharaman K."/>
            <person name="Brown C.T."/>
            <person name="Hug L.A."/>
            <person name="Sharon I."/>
            <person name="Castelle C.J."/>
            <person name="Probst A.J."/>
            <person name="Thomas B.C."/>
            <person name="Singh A."/>
            <person name="Wilkins M.J."/>
            <person name="Karaoz U."/>
            <person name="Brodie E.L."/>
            <person name="Williams K.H."/>
            <person name="Hubbard S.S."/>
            <person name="Banfield J.F."/>
        </authorList>
    </citation>
    <scope>NUCLEOTIDE SEQUENCE [LARGE SCALE GENOMIC DNA]</scope>
</reference>
<proteinExistence type="inferred from homology"/>
<dbReference type="PANTHER" id="PTHR10472">
    <property type="entry name" value="D-TYROSYL-TRNA TYR DEACYLASE"/>
    <property type="match status" value="1"/>
</dbReference>
<dbReference type="GO" id="GO:0000049">
    <property type="term" value="F:tRNA binding"/>
    <property type="evidence" value="ECO:0007669"/>
    <property type="project" value="UniProtKB-UniRule"/>
</dbReference>
<protein>
    <recommendedName>
        <fullName evidence="2">D-aminoacyl-tRNA deacylase</fullName>
        <shortName evidence="2">DTD</shortName>
        <ecNumber evidence="2">3.1.1.96</ecNumber>
    </recommendedName>
    <alternativeName>
        <fullName evidence="2">Gly-tRNA(Ala) deacylase</fullName>
        <ecNumber evidence="2">3.1.1.-</ecNumber>
    </alternativeName>
</protein>
<dbReference type="GO" id="GO:0051500">
    <property type="term" value="F:D-tyrosyl-tRNA(Tyr) deacylase activity"/>
    <property type="evidence" value="ECO:0007669"/>
    <property type="project" value="TreeGrafter"/>
</dbReference>
<evidence type="ECO:0000256" key="2">
    <source>
        <dbReference type="HAMAP-Rule" id="MF_00518"/>
    </source>
</evidence>
<keyword evidence="2" id="KW-0963">Cytoplasm</keyword>
<comment type="domain">
    <text evidence="2">A Gly-cisPro motif from one monomer fits into the active site of the other monomer to allow specific chiral rejection of L-amino acids.</text>
</comment>
<comment type="subunit">
    <text evidence="2">Homodimer.</text>
</comment>
<feature type="short sequence motif" description="Gly-cisPro motif, important for rejection of L-amino acids" evidence="2">
    <location>
        <begin position="137"/>
        <end position="138"/>
    </location>
</feature>
<dbReference type="Proteomes" id="UP000176404">
    <property type="component" value="Unassembled WGS sequence"/>
</dbReference>
<dbReference type="HAMAP" id="MF_00518">
    <property type="entry name" value="Deacylase_Dtd"/>
    <property type="match status" value="1"/>
</dbReference>
<evidence type="ECO:0000256" key="1">
    <source>
        <dbReference type="ARBA" id="ARBA00009673"/>
    </source>
</evidence>
<dbReference type="Pfam" id="PF02580">
    <property type="entry name" value="Tyr_Deacylase"/>
    <property type="match status" value="1"/>
</dbReference>
<dbReference type="GO" id="GO:0106026">
    <property type="term" value="F:Gly-tRNA(Ala) deacylase activity"/>
    <property type="evidence" value="ECO:0007669"/>
    <property type="project" value="UniProtKB-UniRule"/>
</dbReference>
<comment type="catalytic activity">
    <reaction evidence="2">
        <text>a D-aminoacyl-tRNA + H2O = a tRNA + a D-alpha-amino acid + H(+)</text>
        <dbReference type="Rhea" id="RHEA:13953"/>
        <dbReference type="Rhea" id="RHEA-COMP:10123"/>
        <dbReference type="Rhea" id="RHEA-COMP:10124"/>
        <dbReference type="ChEBI" id="CHEBI:15377"/>
        <dbReference type="ChEBI" id="CHEBI:15378"/>
        <dbReference type="ChEBI" id="CHEBI:59871"/>
        <dbReference type="ChEBI" id="CHEBI:78442"/>
        <dbReference type="ChEBI" id="CHEBI:79333"/>
        <dbReference type="EC" id="3.1.1.96"/>
    </reaction>
</comment>
<organism evidence="3 4">
    <name type="scientific">Candidatus Woesebacteria bacterium RIFCSPLOWO2_01_FULL_39_10b</name>
    <dbReference type="NCBI Taxonomy" id="1802517"/>
    <lineage>
        <taxon>Bacteria</taxon>
        <taxon>Candidatus Woeseibacteriota</taxon>
    </lineage>
</organism>
<sequence>MRLVVQRVKKALVEVDGKVIGKIEKGFFILLGVGEGDTQVLAENLAEKIGRLRVMADKKGKMNLSIRDIDESILVVSQFTLYADTSQGNRPSFIHAADPKIAEELYNFFIFKLKEIGVRVESGEFGGYMKIKVELDGPVTIILDTDKAF</sequence>
<gene>
    <name evidence="2" type="primary">dtd</name>
    <name evidence="3" type="ORF">A2892_02060</name>
</gene>
<evidence type="ECO:0000313" key="3">
    <source>
        <dbReference type="EMBL" id="OGM60806.1"/>
    </source>
</evidence>
<dbReference type="FunFam" id="3.50.80.10:FF:000001">
    <property type="entry name" value="D-aminoacyl-tRNA deacylase"/>
    <property type="match status" value="1"/>
</dbReference>
<dbReference type="InterPro" id="IPR023509">
    <property type="entry name" value="DTD-like_sf"/>
</dbReference>
<evidence type="ECO:0000313" key="4">
    <source>
        <dbReference type="Proteomes" id="UP000176404"/>
    </source>
</evidence>
<dbReference type="GO" id="GO:0019478">
    <property type="term" value="P:D-amino acid catabolic process"/>
    <property type="evidence" value="ECO:0007669"/>
    <property type="project" value="UniProtKB-UniRule"/>
</dbReference>
<dbReference type="EC" id="3.1.1.-" evidence="2"/>
<accession>A0A1F8B9S8</accession>